<dbReference type="GO" id="GO:0005789">
    <property type="term" value="C:endoplasmic reticulum membrane"/>
    <property type="evidence" value="ECO:0007669"/>
    <property type="project" value="UniProtKB-SubCell"/>
</dbReference>
<dbReference type="OrthoDB" id="202672at2759"/>
<gene>
    <name evidence="8" type="primary">tsc3</name>
    <name evidence="7" type="ORF">SJAG_01857</name>
</gene>
<dbReference type="GO" id="GO:0016740">
    <property type="term" value="F:transferase activity"/>
    <property type="evidence" value="ECO:0007669"/>
    <property type="project" value="UniProtKB-KW"/>
</dbReference>
<evidence type="ECO:0000313" key="7">
    <source>
        <dbReference type="EMBL" id="EEB06801.1"/>
    </source>
</evidence>
<evidence type="ECO:0000256" key="2">
    <source>
        <dbReference type="ARBA" id="ARBA00022692"/>
    </source>
</evidence>
<keyword evidence="5 6" id="KW-0472">Membrane</keyword>
<feature type="transmembrane region" description="Helical" evidence="6">
    <location>
        <begin position="46"/>
        <end position="65"/>
    </location>
</feature>
<evidence type="ECO:0000256" key="1">
    <source>
        <dbReference type="ARBA" id="ARBA00004477"/>
    </source>
</evidence>
<keyword evidence="3" id="KW-0256">Endoplasmic reticulum</keyword>
<evidence type="ECO:0000313" key="9">
    <source>
        <dbReference type="Proteomes" id="UP000001744"/>
    </source>
</evidence>
<evidence type="ECO:0000256" key="6">
    <source>
        <dbReference type="SAM" id="Phobius"/>
    </source>
</evidence>
<keyword evidence="2 6" id="KW-0812">Transmembrane</keyword>
<dbReference type="JaponicusDB" id="SJAG_01857">
    <property type="gene designation" value="tsc3"/>
</dbReference>
<organism evidence="7 9">
    <name type="scientific">Schizosaccharomyces japonicus (strain yFS275 / FY16936)</name>
    <name type="common">Fission yeast</name>
    <dbReference type="NCBI Taxonomy" id="402676"/>
    <lineage>
        <taxon>Eukaryota</taxon>
        <taxon>Fungi</taxon>
        <taxon>Dikarya</taxon>
        <taxon>Ascomycota</taxon>
        <taxon>Taphrinomycotina</taxon>
        <taxon>Schizosaccharomycetes</taxon>
        <taxon>Schizosaccharomycetales</taxon>
        <taxon>Schizosaccharomycetaceae</taxon>
        <taxon>Schizosaccharomyces</taxon>
    </lineage>
</organism>
<dbReference type="GeneID" id="7048038"/>
<keyword evidence="9" id="KW-1185">Reference proteome</keyword>
<evidence type="ECO:0000256" key="5">
    <source>
        <dbReference type="ARBA" id="ARBA00023136"/>
    </source>
</evidence>
<name>B6JZ33_SCHJY</name>
<keyword evidence="7" id="KW-0808">Transferase</keyword>
<dbReference type="VEuPathDB" id="FungiDB:SJAG_01857"/>
<protein>
    <submittedName>
        <fullName evidence="7">Serine palmitoyl transferase A subunit</fullName>
    </submittedName>
</protein>
<dbReference type="HOGENOM" id="CLU_2374001_0_0_1"/>
<sequence length="95" mass="11316">MSKKIHPEDYTPVYKPRPMSWLKLQYYRYQVTYGPYLFTPQEAFCYNVFIIVILFLTGWATKSILMKLIPSVWRSSRWILMELTKKGTDSVAVEL</sequence>
<dbReference type="eggNOG" id="ENOG502SP4D">
    <property type="taxonomic scope" value="Eukaryota"/>
</dbReference>
<accession>B6JZ33</accession>
<keyword evidence="4 6" id="KW-1133">Transmembrane helix</keyword>
<dbReference type="EMBL" id="KE651168">
    <property type="protein sequence ID" value="EEB06801.1"/>
    <property type="molecule type" value="Genomic_DNA"/>
</dbReference>
<dbReference type="RefSeq" id="XP_002173094.1">
    <property type="nucleotide sequence ID" value="XM_002173058.2"/>
</dbReference>
<comment type="subcellular location">
    <subcellularLocation>
        <location evidence="1">Endoplasmic reticulum membrane</location>
        <topology evidence="1">Multi-pass membrane protein</topology>
    </subcellularLocation>
</comment>
<dbReference type="InterPro" id="IPR024512">
    <property type="entry name" value="Ser_palmitoyltrfase_ssu-like"/>
</dbReference>
<dbReference type="OMA" id="QYYRYQV"/>
<evidence type="ECO:0000256" key="4">
    <source>
        <dbReference type="ARBA" id="ARBA00022989"/>
    </source>
</evidence>
<proteinExistence type="predicted"/>
<reference evidence="7 9" key="1">
    <citation type="journal article" date="2011" name="Science">
        <title>Comparative functional genomics of the fission yeasts.</title>
        <authorList>
            <person name="Rhind N."/>
            <person name="Chen Z."/>
            <person name="Yassour M."/>
            <person name="Thompson D.A."/>
            <person name="Haas B.J."/>
            <person name="Habib N."/>
            <person name="Wapinski I."/>
            <person name="Roy S."/>
            <person name="Lin M.F."/>
            <person name="Heiman D.I."/>
            <person name="Young S.K."/>
            <person name="Furuya K."/>
            <person name="Guo Y."/>
            <person name="Pidoux A."/>
            <person name="Chen H.M."/>
            <person name="Robbertse B."/>
            <person name="Goldberg J.M."/>
            <person name="Aoki K."/>
            <person name="Bayne E.H."/>
            <person name="Berlin A.M."/>
            <person name="Desjardins C.A."/>
            <person name="Dobbs E."/>
            <person name="Dukaj L."/>
            <person name="Fan L."/>
            <person name="FitzGerald M.G."/>
            <person name="French C."/>
            <person name="Gujja S."/>
            <person name="Hansen K."/>
            <person name="Keifenheim D."/>
            <person name="Levin J.Z."/>
            <person name="Mosher R.A."/>
            <person name="Mueller C.A."/>
            <person name="Pfiffner J."/>
            <person name="Priest M."/>
            <person name="Russ C."/>
            <person name="Smialowska A."/>
            <person name="Swoboda P."/>
            <person name="Sykes S.M."/>
            <person name="Vaughn M."/>
            <person name="Vengrova S."/>
            <person name="Yoder R."/>
            <person name="Zeng Q."/>
            <person name="Allshire R."/>
            <person name="Baulcombe D."/>
            <person name="Birren B.W."/>
            <person name="Brown W."/>
            <person name="Ekwall K."/>
            <person name="Kellis M."/>
            <person name="Leatherwood J."/>
            <person name="Levin H."/>
            <person name="Margalit H."/>
            <person name="Martienssen R."/>
            <person name="Nieduszynski C.A."/>
            <person name="Spatafora J.W."/>
            <person name="Friedman N."/>
            <person name="Dalgaard J.Z."/>
            <person name="Baumann P."/>
            <person name="Niki H."/>
            <person name="Regev A."/>
            <person name="Nusbaum C."/>
        </authorList>
    </citation>
    <scope>NUCLEOTIDE SEQUENCE [LARGE SCALE GENOMIC DNA]</scope>
    <source>
        <strain evidence="9">yFS275 / FY16936</strain>
    </source>
</reference>
<evidence type="ECO:0000256" key="3">
    <source>
        <dbReference type="ARBA" id="ARBA00022824"/>
    </source>
</evidence>
<dbReference type="AlphaFoldDB" id="B6JZ33"/>
<dbReference type="Proteomes" id="UP000001744">
    <property type="component" value="Unassembled WGS sequence"/>
</dbReference>
<dbReference type="Pfam" id="PF11779">
    <property type="entry name" value="SPT_ssu-like"/>
    <property type="match status" value="1"/>
</dbReference>
<evidence type="ECO:0000313" key="8">
    <source>
        <dbReference type="JaponicusDB" id="SJAG_01857"/>
    </source>
</evidence>